<proteinExistence type="predicted"/>
<reference evidence="2" key="1">
    <citation type="journal article" date="2017" name="Nat. Microbiol.">
        <title>Global analysis of biosynthetic gene clusters reveals vast potential of secondary metabolite production in Penicillium species.</title>
        <authorList>
            <person name="Nielsen J.C."/>
            <person name="Grijseels S."/>
            <person name="Prigent S."/>
            <person name="Ji B."/>
            <person name="Dainat J."/>
            <person name="Nielsen K.F."/>
            <person name="Frisvad J.C."/>
            <person name="Workman M."/>
            <person name="Nielsen J."/>
        </authorList>
    </citation>
    <scope>NUCLEOTIDE SEQUENCE [LARGE SCALE GENOMIC DNA]</scope>
    <source>
        <strain evidence="2">IBT 24891</strain>
    </source>
</reference>
<dbReference type="Proteomes" id="UP000191285">
    <property type="component" value="Unassembled WGS sequence"/>
</dbReference>
<dbReference type="AlphaFoldDB" id="A0A1V6T485"/>
<sequence length="154" mass="18011">MSEPESPFEPILELSSDDDSLWHSTGSELGRDFESDRQVIIQQCLVLNSAFQADRHDPDLILEIKQLQRFLVKAIDFFTENEEDMPYYFPDNEFLDQITAAKEVMIEANEYFEDTTTAGMSCVHYLLKIFESLVVITKFEQQPEREEENYLLLI</sequence>
<dbReference type="OrthoDB" id="10522419at2759"/>
<protein>
    <submittedName>
        <fullName evidence="1">Uncharacterized protein</fullName>
    </submittedName>
</protein>
<gene>
    <name evidence="1" type="ORF">PENSTE_c012G10287</name>
</gene>
<organism evidence="1 2">
    <name type="scientific">Penicillium steckii</name>
    <dbReference type="NCBI Taxonomy" id="303698"/>
    <lineage>
        <taxon>Eukaryota</taxon>
        <taxon>Fungi</taxon>
        <taxon>Dikarya</taxon>
        <taxon>Ascomycota</taxon>
        <taxon>Pezizomycotina</taxon>
        <taxon>Eurotiomycetes</taxon>
        <taxon>Eurotiomycetidae</taxon>
        <taxon>Eurotiales</taxon>
        <taxon>Aspergillaceae</taxon>
        <taxon>Penicillium</taxon>
    </lineage>
</organism>
<accession>A0A1V6T485</accession>
<evidence type="ECO:0000313" key="1">
    <source>
        <dbReference type="EMBL" id="OQE21092.1"/>
    </source>
</evidence>
<evidence type="ECO:0000313" key="2">
    <source>
        <dbReference type="Proteomes" id="UP000191285"/>
    </source>
</evidence>
<keyword evidence="2" id="KW-1185">Reference proteome</keyword>
<dbReference type="EMBL" id="MLKD01000012">
    <property type="protein sequence ID" value="OQE21092.1"/>
    <property type="molecule type" value="Genomic_DNA"/>
</dbReference>
<comment type="caution">
    <text evidence="1">The sequence shown here is derived from an EMBL/GenBank/DDBJ whole genome shotgun (WGS) entry which is preliminary data.</text>
</comment>
<name>A0A1V6T485_9EURO</name>